<keyword evidence="4" id="KW-0547">Nucleotide-binding</keyword>
<comment type="subcellular location">
    <subcellularLocation>
        <location evidence="1">Membrane</location>
        <topology evidence="1">Multi-pass membrane protein</topology>
    </subcellularLocation>
</comment>
<dbReference type="Pfam" id="PF00005">
    <property type="entry name" value="ABC_tran"/>
    <property type="match status" value="2"/>
</dbReference>
<feature type="compositionally biased region" description="Basic and acidic residues" evidence="8">
    <location>
        <begin position="451"/>
        <end position="472"/>
    </location>
</feature>
<feature type="domain" description="ABC transmembrane type-1" evidence="11">
    <location>
        <begin position="107"/>
        <end position="390"/>
    </location>
</feature>
<dbReference type="CDD" id="cd03244">
    <property type="entry name" value="ABCC_MRP_domain2"/>
    <property type="match status" value="1"/>
</dbReference>
<evidence type="ECO:0000256" key="3">
    <source>
        <dbReference type="ARBA" id="ARBA00022692"/>
    </source>
</evidence>
<accession>A0ABN9S096</accession>
<feature type="transmembrane region" description="Helical" evidence="9">
    <location>
        <begin position="146"/>
        <end position="166"/>
    </location>
</feature>
<feature type="domain" description="ABC transmembrane type-1" evidence="11">
    <location>
        <begin position="781"/>
        <end position="1066"/>
    </location>
</feature>
<proteinExistence type="predicted"/>
<evidence type="ECO:0000256" key="4">
    <source>
        <dbReference type="ARBA" id="ARBA00022741"/>
    </source>
</evidence>
<feature type="region of interest" description="Disordered" evidence="8">
    <location>
        <begin position="711"/>
        <end position="740"/>
    </location>
</feature>
<dbReference type="Gene3D" id="3.40.50.300">
    <property type="entry name" value="P-loop containing nucleotide triphosphate hydrolases"/>
    <property type="match status" value="2"/>
</dbReference>
<dbReference type="InterPro" id="IPR003593">
    <property type="entry name" value="AAA+_ATPase"/>
</dbReference>
<evidence type="ECO:0000256" key="2">
    <source>
        <dbReference type="ARBA" id="ARBA00022448"/>
    </source>
</evidence>
<reference evidence="12" key="1">
    <citation type="submission" date="2023-10" db="EMBL/GenBank/DDBJ databases">
        <authorList>
            <person name="Chen Y."/>
            <person name="Shah S."/>
            <person name="Dougan E. K."/>
            <person name="Thang M."/>
            <person name="Chan C."/>
        </authorList>
    </citation>
    <scope>NUCLEOTIDE SEQUENCE [LARGE SCALE GENOMIC DNA]</scope>
</reference>
<feature type="domain" description="ABC transporter" evidence="10">
    <location>
        <begin position="476"/>
        <end position="705"/>
    </location>
</feature>
<feature type="compositionally biased region" description="Low complexity" evidence="8">
    <location>
        <begin position="711"/>
        <end position="733"/>
    </location>
</feature>
<evidence type="ECO:0008006" key="14">
    <source>
        <dbReference type="Google" id="ProtNLM"/>
    </source>
</evidence>
<keyword evidence="6 9" id="KW-1133">Transmembrane helix</keyword>
<evidence type="ECO:0000256" key="8">
    <source>
        <dbReference type="SAM" id="MobiDB-lite"/>
    </source>
</evidence>
<evidence type="ECO:0000313" key="12">
    <source>
        <dbReference type="EMBL" id="CAK0824920.1"/>
    </source>
</evidence>
<keyword evidence="3 9" id="KW-0812">Transmembrane</keyword>
<feature type="transmembrane region" description="Helical" evidence="9">
    <location>
        <begin position="778"/>
        <end position="801"/>
    </location>
</feature>
<dbReference type="InterPro" id="IPR044746">
    <property type="entry name" value="ABCC_6TM_D1"/>
</dbReference>
<name>A0ABN9S096_9DINO</name>
<dbReference type="PROSITE" id="PS50929">
    <property type="entry name" value="ABC_TM1F"/>
    <property type="match status" value="2"/>
</dbReference>
<dbReference type="SMART" id="SM00382">
    <property type="entry name" value="AAA"/>
    <property type="match status" value="2"/>
</dbReference>
<dbReference type="PROSITE" id="PS00211">
    <property type="entry name" value="ABC_TRANSPORTER_1"/>
    <property type="match status" value="2"/>
</dbReference>
<feature type="transmembrane region" description="Helical" evidence="9">
    <location>
        <begin position="821"/>
        <end position="843"/>
    </location>
</feature>
<keyword evidence="5" id="KW-0067">ATP-binding</keyword>
<dbReference type="PANTHER" id="PTHR24223:SF415">
    <property type="entry name" value="FI20190P1"/>
    <property type="match status" value="1"/>
</dbReference>
<dbReference type="Gene3D" id="1.20.1560.10">
    <property type="entry name" value="ABC transporter type 1, transmembrane domain"/>
    <property type="match status" value="2"/>
</dbReference>
<feature type="transmembrane region" description="Helical" evidence="9">
    <location>
        <begin position="1006"/>
        <end position="1026"/>
    </location>
</feature>
<dbReference type="InterPro" id="IPR027417">
    <property type="entry name" value="P-loop_NTPase"/>
</dbReference>
<feature type="transmembrane region" description="Helical" evidence="9">
    <location>
        <begin position="890"/>
        <end position="914"/>
    </location>
</feature>
<dbReference type="Proteomes" id="UP001189429">
    <property type="component" value="Unassembled WGS sequence"/>
</dbReference>
<gene>
    <name evidence="12" type="ORF">PCOR1329_LOCUS25189</name>
</gene>
<evidence type="ECO:0000256" key="7">
    <source>
        <dbReference type="ARBA" id="ARBA00023136"/>
    </source>
</evidence>
<dbReference type="InterPro" id="IPR044726">
    <property type="entry name" value="ABCC_6TM_D2"/>
</dbReference>
<dbReference type="SUPFAM" id="SSF52540">
    <property type="entry name" value="P-loop containing nucleoside triphosphate hydrolases"/>
    <property type="match status" value="2"/>
</dbReference>
<organism evidence="12 13">
    <name type="scientific">Prorocentrum cordatum</name>
    <dbReference type="NCBI Taxonomy" id="2364126"/>
    <lineage>
        <taxon>Eukaryota</taxon>
        <taxon>Sar</taxon>
        <taxon>Alveolata</taxon>
        <taxon>Dinophyceae</taxon>
        <taxon>Prorocentrales</taxon>
        <taxon>Prorocentraceae</taxon>
        <taxon>Prorocentrum</taxon>
    </lineage>
</organism>
<feature type="domain" description="ABC transporter" evidence="10">
    <location>
        <begin position="1110"/>
        <end position="1343"/>
    </location>
</feature>
<dbReference type="CDD" id="cd03250">
    <property type="entry name" value="ABCC_MRP_domain1"/>
    <property type="match status" value="1"/>
</dbReference>
<protein>
    <recommendedName>
        <fullName evidence="14">ATP-dependent transporter ycf16</fullName>
    </recommendedName>
</protein>
<evidence type="ECO:0000313" key="13">
    <source>
        <dbReference type="Proteomes" id="UP001189429"/>
    </source>
</evidence>
<dbReference type="CDD" id="cd18580">
    <property type="entry name" value="ABC_6TM_ABCC_D2"/>
    <property type="match status" value="1"/>
</dbReference>
<evidence type="ECO:0000259" key="10">
    <source>
        <dbReference type="PROSITE" id="PS50893"/>
    </source>
</evidence>
<dbReference type="CDD" id="cd18579">
    <property type="entry name" value="ABC_6TM_ABCC_D1"/>
    <property type="match status" value="1"/>
</dbReference>
<evidence type="ECO:0000256" key="9">
    <source>
        <dbReference type="SAM" id="Phobius"/>
    </source>
</evidence>
<dbReference type="InterPro" id="IPR017871">
    <property type="entry name" value="ABC_transporter-like_CS"/>
</dbReference>
<keyword evidence="13" id="KW-1185">Reference proteome</keyword>
<evidence type="ECO:0000256" key="1">
    <source>
        <dbReference type="ARBA" id="ARBA00004141"/>
    </source>
</evidence>
<feature type="transmembrane region" description="Helical" evidence="9">
    <location>
        <begin position="223"/>
        <end position="241"/>
    </location>
</feature>
<dbReference type="PANTHER" id="PTHR24223">
    <property type="entry name" value="ATP-BINDING CASSETTE SUB-FAMILY C"/>
    <property type="match status" value="1"/>
</dbReference>
<dbReference type="SUPFAM" id="SSF90123">
    <property type="entry name" value="ABC transporter transmembrane region"/>
    <property type="match status" value="2"/>
</dbReference>
<dbReference type="PROSITE" id="PS50893">
    <property type="entry name" value="ABC_TRANSPORTER_2"/>
    <property type="match status" value="2"/>
</dbReference>
<feature type="region of interest" description="Disordered" evidence="8">
    <location>
        <begin position="451"/>
        <end position="475"/>
    </location>
</feature>
<dbReference type="Pfam" id="PF00664">
    <property type="entry name" value="ABC_membrane"/>
    <property type="match status" value="2"/>
</dbReference>
<sequence length="1376" mass="150717">MADDECRGGAGCAGLRAQDRTSTLPGFEEQAGPLSRLTLSWFTRLLRMGVTKQLQQEDLGRPHPADEGVGNYVRMQELWDQEVNQHGLECARVGRVLFRFVGRRNVWLLTICAYTSVACLTVQPILTKMLLRWLEGSLTMSVVSQWLLVLAILGSPLLGAGIQAHMNMISSRIGMHLYAALTMMVYRKSLKLSSQARNSASTGRLVNLMSNDAGTVMEQAVRVVGPMLTALPQLVIVLVMLFTEIGISMLTGFGFALFSVPLAILIFKKISEFYGLAAQETDQRLKLVNDLFTGIRVVKAYAWEKAFLRVIGDTRAKELHFIRRHAYWSMVGMMCVYMQLPAFMQLVVYSTYVGLGGEFSASRIFTAIQLFQLLQQPLTQLPGALTQIAQLMTATQRLGAFFRLHELADPAHDESAPPASGEPAVTISGDAIFVWESQHVQSWRLGLPKSTAEKRQEMKATKEARKQLKQESDEVANAAELPRTPADASAVGNPSHGFELKQVDLRIEQGELVAFVGPVGSGKSSLISAILNEMTITAGRVALRGSVAYASQVPWIQNATVRDNILFGLHYDAAWYSEVLDVCALTEDLSLLASGDQTEIGERGINLSGGQKARVSIARAVYSRADIILLDDPLAAVDRHVGDVIFERCVRRALKGKTVILVTNQLERLERVDRVVVLRDGSITESGTHAELMQARGDFADLMERQGIAEPSADTAAAEEATAAAEAKPRGAALGTAPRKSRDGAVSAARITEDESREVGYVNWSVYAWFIRQCTRCLFGLLVCGSMLQTSFPIVGVFLLAQWTEDVRLRGPSMEVNRQWLSLYAAMLVGGLLSSMFSGVCSAEMRVIAARRIHTMLLRTMSRAPVAFFDVTPLGRILNRFSKDMLQIDMTLAMMLSWAIVLAMFVVTSCLAVVVSTRGWMLLLMVPAGAGYLRIFRFVRHSAIEIQRLESISRSPLASTFQEVLAGLTTIRAYRQQGRFQALNATMVNQNVVPFFLSKSAQAAWLTLRLNCVGALASGCCAAYAVMSEHLGVKQSAGLAGVGLTYSSQISQMMMFLIMIVIGVETMMNSVERVKEYIHTVSPEEDRSAADAPSGSEERPSQAWPSEGSITFHQLVTGYRDGPDVLHGISACIAPCEKVGVVGRTGSGKSTIILSIFRLIKPRSGSIAIDGVDLTTVSLEQLRSRVGLIPQDPVLFTGSVRYNLDPFSEATDARLWEVLEQVRMNGVVERLANKLEQHVQEGGDNFSVGEKQLFCIARALLRDPRVLCLDEATASLDSDTDAMLQDMIRRLFQQKTVITIAHRLETIMDSDRILVLQAGRIAEVGSPLMLLQATGGVFSGMVQAGNAQHLRAIATVGYLNANRQTCPPPEEDAASL</sequence>
<dbReference type="InterPro" id="IPR036640">
    <property type="entry name" value="ABC1_TM_sf"/>
</dbReference>
<keyword evidence="7 9" id="KW-0472">Membrane</keyword>
<evidence type="ECO:0000256" key="6">
    <source>
        <dbReference type="ARBA" id="ARBA00022989"/>
    </source>
</evidence>
<feature type="region of interest" description="Disordered" evidence="8">
    <location>
        <begin position="1082"/>
        <end position="1105"/>
    </location>
</feature>
<comment type="caution">
    <text evidence="12">The sequence shown here is derived from an EMBL/GenBank/DDBJ whole genome shotgun (WGS) entry which is preliminary data.</text>
</comment>
<dbReference type="InterPro" id="IPR011527">
    <property type="entry name" value="ABC1_TM_dom"/>
</dbReference>
<dbReference type="EMBL" id="CAUYUJ010008779">
    <property type="protein sequence ID" value="CAK0824920.1"/>
    <property type="molecule type" value="Genomic_DNA"/>
</dbReference>
<dbReference type="InterPro" id="IPR050173">
    <property type="entry name" value="ABC_transporter_C-like"/>
</dbReference>
<feature type="transmembrane region" description="Helical" evidence="9">
    <location>
        <begin position="920"/>
        <end position="939"/>
    </location>
</feature>
<feature type="transmembrane region" description="Helical" evidence="9">
    <location>
        <begin position="1046"/>
        <end position="1064"/>
    </location>
</feature>
<feature type="transmembrane region" description="Helical" evidence="9">
    <location>
        <begin position="247"/>
        <end position="267"/>
    </location>
</feature>
<dbReference type="InterPro" id="IPR003439">
    <property type="entry name" value="ABC_transporter-like_ATP-bd"/>
</dbReference>
<evidence type="ECO:0000259" key="11">
    <source>
        <dbReference type="PROSITE" id="PS50929"/>
    </source>
</evidence>
<feature type="transmembrane region" description="Helical" evidence="9">
    <location>
        <begin position="106"/>
        <end position="126"/>
    </location>
</feature>
<keyword evidence="2" id="KW-0813">Transport</keyword>
<evidence type="ECO:0000256" key="5">
    <source>
        <dbReference type="ARBA" id="ARBA00022840"/>
    </source>
</evidence>